<reference evidence="1 2" key="1">
    <citation type="submission" date="2024-01" db="EMBL/GenBank/DDBJ databases">
        <authorList>
            <person name="Waweru B."/>
        </authorList>
    </citation>
    <scope>NUCLEOTIDE SEQUENCE [LARGE SCALE GENOMIC DNA]</scope>
</reference>
<gene>
    <name evidence="1" type="ORF">DCAF_LOCUS20278</name>
</gene>
<sequence length="174" mass="19498">MGWGEPMEAESIVTKSSSRDDFSLVLTLDSIAVFHSPSAINPTSFRRLCHQDNHSFITEQNIRSYLKYRHFPLPAYDGWKTPMHTIIESSHQGQRQPLALSDRSLLSLEAGGSVHGFLVSQLYVGVRPTQNILSFTLGLSRFMLMFYELGSSCLVPNPFCTRPLNDPALAKVKP</sequence>
<keyword evidence="2" id="KW-1185">Reference proteome</keyword>
<dbReference type="Proteomes" id="UP001314170">
    <property type="component" value="Unassembled WGS sequence"/>
</dbReference>
<comment type="caution">
    <text evidence="1">The sequence shown here is derived from an EMBL/GenBank/DDBJ whole genome shotgun (WGS) entry which is preliminary data.</text>
</comment>
<dbReference type="EMBL" id="CAWUPB010001173">
    <property type="protein sequence ID" value="CAK7347590.1"/>
    <property type="molecule type" value="Genomic_DNA"/>
</dbReference>
<protein>
    <submittedName>
        <fullName evidence="1">Uncharacterized protein</fullName>
    </submittedName>
</protein>
<evidence type="ECO:0000313" key="2">
    <source>
        <dbReference type="Proteomes" id="UP001314170"/>
    </source>
</evidence>
<evidence type="ECO:0000313" key="1">
    <source>
        <dbReference type="EMBL" id="CAK7347590.1"/>
    </source>
</evidence>
<proteinExistence type="predicted"/>
<accession>A0AAV1S8J5</accession>
<name>A0AAV1S8J5_9ROSI</name>
<organism evidence="1 2">
    <name type="scientific">Dovyalis caffra</name>
    <dbReference type="NCBI Taxonomy" id="77055"/>
    <lineage>
        <taxon>Eukaryota</taxon>
        <taxon>Viridiplantae</taxon>
        <taxon>Streptophyta</taxon>
        <taxon>Embryophyta</taxon>
        <taxon>Tracheophyta</taxon>
        <taxon>Spermatophyta</taxon>
        <taxon>Magnoliopsida</taxon>
        <taxon>eudicotyledons</taxon>
        <taxon>Gunneridae</taxon>
        <taxon>Pentapetalae</taxon>
        <taxon>rosids</taxon>
        <taxon>fabids</taxon>
        <taxon>Malpighiales</taxon>
        <taxon>Salicaceae</taxon>
        <taxon>Flacourtieae</taxon>
        <taxon>Dovyalis</taxon>
    </lineage>
</organism>
<dbReference type="AlphaFoldDB" id="A0AAV1S8J5"/>